<evidence type="ECO:0000256" key="2">
    <source>
        <dbReference type="ARBA" id="ARBA00023274"/>
    </source>
</evidence>
<comment type="caution">
    <text evidence="4">The sequence shown here is derived from an EMBL/GenBank/DDBJ whole genome shotgun (WGS) entry which is preliminary data.</text>
</comment>
<feature type="compositionally biased region" description="Basic and acidic residues" evidence="3">
    <location>
        <begin position="112"/>
        <end position="123"/>
    </location>
</feature>
<feature type="compositionally biased region" description="Basic and acidic residues" evidence="3">
    <location>
        <begin position="61"/>
        <end position="83"/>
    </location>
</feature>
<dbReference type="SUPFAM" id="SSF143800">
    <property type="entry name" value="L28p-like"/>
    <property type="match status" value="1"/>
</dbReference>
<dbReference type="EMBL" id="PFBD01000020">
    <property type="protein sequence ID" value="PIR87127.1"/>
    <property type="molecule type" value="Genomic_DNA"/>
</dbReference>
<dbReference type="Proteomes" id="UP000229526">
    <property type="component" value="Unassembled WGS sequence"/>
</dbReference>
<dbReference type="GO" id="GO:1990904">
    <property type="term" value="C:ribonucleoprotein complex"/>
    <property type="evidence" value="ECO:0007669"/>
    <property type="project" value="UniProtKB-KW"/>
</dbReference>
<sequence length="123" mass="13741">MKTCELCKKGSRMVGNRILLRGHYNPTNWTRKYPNLQKATSPEGKKVLACTQCIKTFTKADRVAENKAKRTEAKRMADEKRQSAVEINRAKQKKAAEAKKARSASSGQAKVTGKETKSKKATK</sequence>
<name>A0A2H0UL45_9BACT</name>
<keyword evidence="2" id="KW-0687">Ribonucleoprotein</keyword>
<protein>
    <recommendedName>
        <fullName evidence="6">50S ribosomal protein L28</fullName>
    </recommendedName>
</protein>
<dbReference type="GO" id="GO:0005840">
    <property type="term" value="C:ribosome"/>
    <property type="evidence" value="ECO:0007669"/>
    <property type="project" value="UniProtKB-KW"/>
</dbReference>
<evidence type="ECO:0000313" key="5">
    <source>
        <dbReference type="Proteomes" id="UP000229526"/>
    </source>
</evidence>
<evidence type="ECO:0000313" key="4">
    <source>
        <dbReference type="EMBL" id="PIR87127.1"/>
    </source>
</evidence>
<proteinExistence type="predicted"/>
<accession>A0A2H0UL45</accession>
<evidence type="ECO:0000256" key="1">
    <source>
        <dbReference type="ARBA" id="ARBA00022980"/>
    </source>
</evidence>
<evidence type="ECO:0000256" key="3">
    <source>
        <dbReference type="SAM" id="MobiDB-lite"/>
    </source>
</evidence>
<reference evidence="5" key="1">
    <citation type="submission" date="2017-09" db="EMBL/GenBank/DDBJ databases">
        <title>Depth-based differentiation of microbial function through sediment-hosted aquifers and enrichment of novel symbionts in the deep terrestrial subsurface.</title>
        <authorList>
            <person name="Probst A.J."/>
            <person name="Ladd B."/>
            <person name="Jarett J.K."/>
            <person name="Geller-Mcgrath D.E."/>
            <person name="Sieber C.M.K."/>
            <person name="Emerson J.B."/>
            <person name="Anantharaman K."/>
            <person name="Thomas B.C."/>
            <person name="Malmstrom R."/>
            <person name="Stieglmeier M."/>
            <person name="Klingl A."/>
            <person name="Woyke T."/>
            <person name="Ryan C.M."/>
            <person name="Banfield J.F."/>
        </authorList>
    </citation>
    <scope>NUCLEOTIDE SEQUENCE [LARGE SCALE GENOMIC DNA]</scope>
</reference>
<organism evidence="4 5">
    <name type="scientific">Candidatus Harrisonbacteria bacterium CG10_big_fil_rev_8_21_14_0_10_49_15</name>
    <dbReference type="NCBI Taxonomy" id="1974587"/>
    <lineage>
        <taxon>Bacteria</taxon>
        <taxon>Candidatus Harrisoniibacteriota</taxon>
    </lineage>
</organism>
<keyword evidence="1" id="KW-0689">Ribosomal protein</keyword>
<dbReference type="AlphaFoldDB" id="A0A2H0UL45"/>
<feature type="region of interest" description="Disordered" evidence="3">
    <location>
        <begin position="61"/>
        <end position="123"/>
    </location>
</feature>
<dbReference type="InterPro" id="IPR034704">
    <property type="entry name" value="Ribosomal_bL28/bL31-like_sf"/>
</dbReference>
<gene>
    <name evidence="4" type="ORF">COU11_02780</name>
</gene>
<evidence type="ECO:0008006" key="6">
    <source>
        <dbReference type="Google" id="ProtNLM"/>
    </source>
</evidence>